<gene>
    <name evidence="1" type="ORF">HCT48_04985</name>
</gene>
<sequence>MIEPKIYFIPFSEIDLNDPFFDSLRKDYLDFEQWFTKKSKAPQEKAFVTYNQEKRIEGFMYLKREEMPVGDVEPPINFSGKLLKIGTFKVNGHGTKFAEQFIFIMFSQAIKNNYDKIYVTVYANKQEGLTKRLQLFGFTTYGEKNGETVLIKNLQYDNSQSHYFNYPLIQANRFFLLAIYPQWHTSLFPQSKLKTEKNHKHLDLTSSNSITKIYIAFYPYELKTGDAAIIYRTSEDNKSARYCSVVTSLCIVEEVKYKYDFKDVEALLEYCKGRSVFSDSDIHGFWKKNTLIIIKLLYITNFPKKPTRQNLLENNIINKEPIRCYPISKQHAMWILEQAELPTTHYIQN</sequence>
<comment type="caution">
    <text evidence="1">The sequence shown here is derived from an EMBL/GenBank/DDBJ whole genome shotgun (WGS) entry which is preliminary data.</text>
</comment>
<proteinExistence type="predicted"/>
<name>A0A968GJ11_9SPIO</name>
<protein>
    <submittedName>
        <fullName evidence="1">Uncharacterized protein</fullName>
    </submittedName>
</protein>
<keyword evidence="2" id="KW-1185">Reference proteome</keyword>
<accession>A0A968GJ11</accession>
<dbReference type="RefSeq" id="WP_167695657.1">
    <property type="nucleotide sequence ID" value="NZ_CP118181.1"/>
</dbReference>
<dbReference type="EMBL" id="JAATLM010000001">
    <property type="protein sequence ID" value="NIZ69570.1"/>
    <property type="molecule type" value="Genomic_DNA"/>
</dbReference>
<dbReference type="AlphaFoldDB" id="A0A968GJ11"/>
<reference evidence="1" key="1">
    <citation type="submission" date="2020-03" db="EMBL/GenBank/DDBJ databases">
        <title>Spirochaetal bacteria isolated from arthropods constitute a novel genus Entomospira genus novum within the order Spirochaetales.</title>
        <authorList>
            <person name="Grana-Miraglia L."/>
            <person name="Sikutova S."/>
            <person name="Fingerle V."/>
            <person name="Sing A."/>
            <person name="Castillo-Ramirez S."/>
            <person name="Margos G."/>
            <person name="Rudolf I."/>
        </authorList>
    </citation>
    <scope>NUCLEOTIDE SEQUENCE</scope>
    <source>
        <strain evidence="1">BR149</strain>
    </source>
</reference>
<dbReference type="Proteomes" id="UP000778951">
    <property type="component" value="Unassembled WGS sequence"/>
</dbReference>
<evidence type="ECO:0000313" key="2">
    <source>
        <dbReference type="Proteomes" id="UP000778951"/>
    </source>
</evidence>
<organism evidence="1 2">
    <name type="scientific">Entomospira culicis</name>
    <dbReference type="NCBI Taxonomy" id="2719989"/>
    <lineage>
        <taxon>Bacteria</taxon>
        <taxon>Pseudomonadati</taxon>
        <taxon>Spirochaetota</taxon>
        <taxon>Spirochaetia</taxon>
        <taxon>Spirochaetales</taxon>
        <taxon>Spirochaetaceae</taxon>
        <taxon>Entomospira</taxon>
    </lineage>
</organism>
<evidence type="ECO:0000313" key="1">
    <source>
        <dbReference type="EMBL" id="NIZ69570.1"/>
    </source>
</evidence>